<feature type="compositionally biased region" description="Acidic residues" evidence="1">
    <location>
        <begin position="24"/>
        <end position="44"/>
    </location>
</feature>
<proteinExistence type="predicted"/>
<dbReference type="Proteomes" id="UP000285060">
    <property type="component" value="Unassembled WGS sequence"/>
</dbReference>
<sequence>DESGDCDESFMYDNKTNGNAGVAEDSEPTIEHDPEDPDNDEYWADNDAHDPGRLAAQTTSPMADINVHGHDGSNDVPGKGPGTTSDHAPPAKKDIVTRIQRNAHSAASSLPSRHFPATEKRLTPRKDFSSIYMDVQSQVCSLEREKFEYKKVSDRLTQSESANAAGQNPVAHKLDVALVADIDRQEGKARPTSFQQAVPMLADYSKARMASVEDVVSNFSRGGQAVGGEHVATEGEA</sequence>
<feature type="compositionally biased region" description="Acidic residues" evidence="1">
    <location>
        <begin position="1"/>
        <end position="10"/>
    </location>
</feature>
<feature type="compositionally biased region" description="Polar residues" evidence="1">
    <location>
        <begin position="99"/>
        <end position="111"/>
    </location>
</feature>
<feature type="non-terminal residue" evidence="2">
    <location>
        <position position="1"/>
    </location>
</feature>
<organism evidence="2 3">
    <name type="scientific">Aphanomyces invadans</name>
    <dbReference type="NCBI Taxonomy" id="157072"/>
    <lineage>
        <taxon>Eukaryota</taxon>
        <taxon>Sar</taxon>
        <taxon>Stramenopiles</taxon>
        <taxon>Oomycota</taxon>
        <taxon>Saprolegniomycetes</taxon>
        <taxon>Saprolegniales</taxon>
        <taxon>Verrucalvaceae</taxon>
        <taxon>Aphanomyces</taxon>
    </lineage>
</organism>
<name>A0A3R6V2J0_9STRA</name>
<evidence type="ECO:0000313" key="2">
    <source>
        <dbReference type="EMBL" id="RHY17181.1"/>
    </source>
</evidence>
<dbReference type="EMBL" id="QUSY01003530">
    <property type="protein sequence ID" value="RHY17181.1"/>
    <property type="molecule type" value="Genomic_DNA"/>
</dbReference>
<reference evidence="2 3" key="1">
    <citation type="submission" date="2018-08" db="EMBL/GenBank/DDBJ databases">
        <title>Aphanomyces genome sequencing and annotation.</title>
        <authorList>
            <person name="Minardi D."/>
            <person name="Oidtmann B."/>
            <person name="Van Der Giezen M."/>
            <person name="Studholme D.J."/>
        </authorList>
    </citation>
    <scope>NUCLEOTIDE SEQUENCE [LARGE SCALE GENOMIC DNA]</scope>
    <source>
        <strain evidence="2 3">NJM0002</strain>
    </source>
</reference>
<gene>
    <name evidence="2" type="ORF">DYB32_010560</name>
</gene>
<evidence type="ECO:0000256" key="1">
    <source>
        <dbReference type="SAM" id="MobiDB-lite"/>
    </source>
</evidence>
<accession>A0A3R6V2J0</accession>
<dbReference type="VEuPathDB" id="FungiDB:H310_00844"/>
<keyword evidence="3" id="KW-1185">Reference proteome</keyword>
<evidence type="ECO:0000313" key="3">
    <source>
        <dbReference type="Proteomes" id="UP000285060"/>
    </source>
</evidence>
<dbReference type="AlphaFoldDB" id="A0A3R6V2J0"/>
<protein>
    <submittedName>
        <fullName evidence="2">Uncharacterized protein</fullName>
    </submittedName>
</protein>
<feature type="region of interest" description="Disordered" evidence="1">
    <location>
        <begin position="1"/>
        <end position="121"/>
    </location>
</feature>
<comment type="caution">
    <text evidence="2">The sequence shown here is derived from an EMBL/GenBank/DDBJ whole genome shotgun (WGS) entry which is preliminary data.</text>
</comment>